<reference evidence="1" key="1">
    <citation type="submission" date="2019-09" db="EMBL/GenBank/DDBJ databases">
        <authorList>
            <person name="Rodrigo-Torres L."/>
            <person name="Arahal R. D."/>
            <person name="Lucena T."/>
        </authorList>
    </citation>
    <scope>NUCLEOTIDE SEQUENCE</scope>
    <source>
        <strain evidence="1">ISS653</strain>
    </source>
</reference>
<protein>
    <submittedName>
        <fullName evidence="1">Uncharacterized protein</fullName>
    </submittedName>
</protein>
<keyword evidence="2" id="KW-1185">Reference proteome</keyword>
<name>A0AC61Y4L0_9FLAO</name>
<dbReference type="Proteomes" id="UP000356253">
    <property type="component" value="Unassembled WGS sequence"/>
</dbReference>
<proteinExistence type="predicted"/>
<evidence type="ECO:0000313" key="1">
    <source>
        <dbReference type="EMBL" id="VVU99426.1"/>
    </source>
</evidence>
<gene>
    <name evidence="1" type="ORF">FVB9532_00680</name>
</gene>
<dbReference type="EMBL" id="CABVMM010000002">
    <property type="protein sequence ID" value="VVU99426.1"/>
    <property type="molecule type" value="Genomic_DNA"/>
</dbReference>
<sequence>MKLLFDQNISFRILKLLPENFSKSNQVRIVGLEGKKDIEIWQYAKKNNYAIVSFDADIACLEIE</sequence>
<accession>A0AC61Y4L0</accession>
<evidence type="ECO:0000313" key="2">
    <source>
        <dbReference type="Proteomes" id="UP000356253"/>
    </source>
</evidence>
<comment type="caution">
    <text evidence="1">The sequence shown here is derived from an EMBL/GenBank/DDBJ whole genome shotgun (WGS) entry which is preliminary data.</text>
</comment>
<organism evidence="1 2">
    <name type="scientific">Mesonia oceanica</name>
    <dbReference type="NCBI Taxonomy" id="2687242"/>
    <lineage>
        <taxon>Bacteria</taxon>
        <taxon>Pseudomonadati</taxon>
        <taxon>Bacteroidota</taxon>
        <taxon>Flavobacteriia</taxon>
        <taxon>Flavobacteriales</taxon>
        <taxon>Flavobacteriaceae</taxon>
        <taxon>Mesonia</taxon>
    </lineage>
</organism>